<dbReference type="Proteomes" id="UP000323129">
    <property type="component" value="Unassembled WGS sequence"/>
</dbReference>
<protein>
    <recommendedName>
        <fullName evidence="3">Transposase</fullName>
    </recommendedName>
</protein>
<proteinExistence type="predicted"/>
<evidence type="ECO:0000313" key="2">
    <source>
        <dbReference type="Proteomes" id="UP000323129"/>
    </source>
</evidence>
<keyword evidence="2" id="KW-1185">Reference proteome</keyword>
<sequence>MHTDLNKLLALERALHQIDQLKARQTAGSSVTRVDPRPAFRCKSIEKENSRYVYRTQCPYVGIQISMRDVK</sequence>
<comment type="caution">
    <text evidence="1">The sequence shown here is derived from an EMBL/GenBank/DDBJ whole genome shotgun (WGS) entry which is preliminary data.</text>
</comment>
<accession>A0ABY3MH39</accession>
<dbReference type="EMBL" id="NQMC01000078">
    <property type="protein sequence ID" value="TYD41094.1"/>
    <property type="molecule type" value="Genomic_DNA"/>
</dbReference>
<name>A0ABY3MH39_AERVE</name>
<evidence type="ECO:0008006" key="3">
    <source>
        <dbReference type="Google" id="ProtNLM"/>
    </source>
</evidence>
<evidence type="ECO:0000313" key="1">
    <source>
        <dbReference type="EMBL" id="TYD41094.1"/>
    </source>
</evidence>
<gene>
    <name evidence="1" type="ORF">CJF24_19185</name>
</gene>
<reference evidence="1 2" key="1">
    <citation type="submission" date="2017-08" db="EMBL/GenBank/DDBJ databases">
        <title>Aeromonas veronii bv sobria strain NS22 whole genome sequencing.</title>
        <authorList>
            <person name="Katharios P."/>
            <person name="Ha V.Q."/>
            <person name="Smyrli M."/>
        </authorList>
    </citation>
    <scope>NUCLEOTIDE SEQUENCE [LARGE SCALE GENOMIC DNA]</scope>
    <source>
        <strain evidence="1 2">NS22</strain>
    </source>
</reference>
<organism evidence="1 2">
    <name type="scientific">Aeromonas veronii</name>
    <dbReference type="NCBI Taxonomy" id="654"/>
    <lineage>
        <taxon>Bacteria</taxon>
        <taxon>Pseudomonadati</taxon>
        <taxon>Pseudomonadota</taxon>
        <taxon>Gammaproteobacteria</taxon>
        <taxon>Aeromonadales</taxon>
        <taxon>Aeromonadaceae</taxon>
        <taxon>Aeromonas</taxon>
    </lineage>
</organism>